<evidence type="ECO:0000256" key="7">
    <source>
        <dbReference type="ARBA" id="ARBA00023136"/>
    </source>
</evidence>
<reference evidence="10" key="1">
    <citation type="submission" date="2016-10" db="EMBL/GenBank/DDBJ databases">
        <authorList>
            <person name="Varghese N."/>
            <person name="Submissions S."/>
        </authorList>
    </citation>
    <scope>NUCLEOTIDE SEQUENCE [LARGE SCALE GENOMIC DNA]</scope>
    <source>
        <strain evidence="10">DSM 22965</strain>
    </source>
</reference>
<evidence type="ECO:0000256" key="1">
    <source>
        <dbReference type="ARBA" id="ARBA00004651"/>
    </source>
</evidence>
<protein>
    <recommendedName>
        <fullName evidence="8">Probable membrane transporter protein</fullName>
    </recommendedName>
</protein>
<dbReference type="Pfam" id="PF01925">
    <property type="entry name" value="TauE"/>
    <property type="match status" value="1"/>
</dbReference>
<feature type="transmembrane region" description="Helical" evidence="8">
    <location>
        <begin position="147"/>
        <end position="175"/>
    </location>
</feature>
<keyword evidence="7 8" id="KW-0472">Membrane</keyword>
<dbReference type="EMBL" id="LT629734">
    <property type="protein sequence ID" value="SDR88846.1"/>
    <property type="molecule type" value="Genomic_DNA"/>
</dbReference>
<keyword evidence="3" id="KW-0813">Transport</keyword>
<comment type="similarity">
    <text evidence="2 8">Belongs to the 4-toluene sulfonate uptake permease (TSUP) (TC 2.A.102) family.</text>
</comment>
<dbReference type="Proteomes" id="UP000199649">
    <property type="component" value="Chromosome I"/>
</dbReference>
<dbReference type="InterPro" id="IPR052017">
    <property type="entry name" value="TSUP"/>
</dbReference>
<accession>A0A1H1MQ29</accession>
<dbReference type="PANTHER" id="PTHR30269">
    <property type="entry name" value="TRANSMEMBRANE PROTEIN YFCA"/>
    <property type="match status" value="1"/>
</dbReference>
<gene>
    <name evidence="9" type="ORF">SAMN04489719_1051</name>
</gene>
<evidence type="ECO:0000256" key="4">
    <source>
        <dbReference type="ARBA" id="ARBA00022475"/>
    </source>
</evidence>
<dbReference type="OrthoDB" id="3782574at2"/>
<evidence type="ECO:0000313" key="10">
    <source>
        <dbReference type="Proteomes" id="UP000199649"/>
    </source>
</evidence>
<evidence type="ECO:0000256" key="3">
    <source>
        <dbReference type="ARBA" id="ARBA00022448"/>
    </source>
</evidence>
<evidence type="ECO:0000256" key="6">
    <source>
        <dbReference type="ARBA" id="ARBA00022989"/>
    </source>
</evidence>
<feature type="transmembrane region" description="Helical" evidence="8">
    <location>
        <begin position="236"/>
        <end position="255"/>
    </location>
</feature>
<feature type="transmembrane region" description="Helical" evidence="8">
    <location>
        <begin position="44"/>
        <end position="64"/>
    </location>
</feature>
<feature type="transmembrane region" description="Helical" evidence="8">
    <location>
        <begin position="209"/>
        <end position="229"/>
    </location>
</feature>
<dbReference type="PANTHER" id="PTHR30269:SF0">
    <property type="entry name" value="MEMBRANE TRANSPORTER PROTEIN YFCA-RELATED"/>
    <property type="match status" value="1"/>
</dbReference>
<dbReference type="AlphaFoldDB" id="A0A1H1MQ29"/>
<dbReference type="RefSeq" id="WP_092666033.1">
    <property type="nucleotide sequence ID" value="NZ_LT629734.1"/>
</dbReference>
<evidence type="ECO:0000256" key="8">
    <source>
        <dbReference type="RuleBase" id="RU363041"/>
    </source>
</evidence>
<comment type="subcellular location">
    <subcellularLocation>
        <location evidence="1 8">Cell membrane</location>
        <topology evidence="1 8">Multi-pass membrane protein</topology>
    </subcellularLocation>
</comment>
<keyword evidence="6 8" id="KW-1133">Transmembrane helix</keyword>
<dbReference type="GO" id="GO:0005886">
    <property type="term" value="C:plasma membrane"/>
    <property type="evidence" value="ECO:0007669"/>
    <property type="project" value="UniProtKB-SubCell"/>
</dbReference>
<evidence type="ECO:0000256" key="2">
    <source>
        <dbReference type="ARBA" id="ARBA00009142"/>
    </source>
</evidence>
<dbReference type="STRING" id="684552.SAMN04489719_1051"/>
<organism evidence="9 10">
    <name type="scientific">Agrococcus carbonis</name>
    <dbReference type="NCBI Taxonomy" id="684552"/>
    <lineage>
        <taxon>Bacteria</taxon>
        <taxon>Bacillati</taxon>
        <taxon>Actinomycetota</taxon>
        <taxon>Actinomycetes</taxon>
        <taxon>Micrococcales</taxon>
        <taxon>Microbacteriaceae</taxon>
        <taxon>Agrococcus</taxon>
    </lineage>
</organism>
<keyword evidence="5 8" id="KW-0812">Transmembrane</keyword>
<dbReference type="InterPro" id="IPR002781">
    <property type="entry name" value="TM_pro_TauE-like"/>
</dbReference>
<proteinExistence type="inferred from homology"/>
<evidence type="ECO:0000256" key="5">
    <source>
        <dbReference type="ARBA" id="ARBA00022692"/>
    </source>
</evidence>
<name>A0A1H1MQ29_9MICO</name>
<keyword evidence="4 8" id="KW-1003">Cell membrane</keyword>
<evidence type="ECO:0000313" key="9">
    <source>
        <dbReference type="EMBL" id="SDR88846.1"/>
    </source>
</evidence>
<feature type="transmembrane region" description="Helical" evidence="8">
    <location>
        <begin position="76"/>
        <end position="96"/>
    </location>
</feature>
<keyword evidence="10" id="KW-1185">Reference proteome</keyword>
<feature type="transmembrane region" description="Helical" evidence="8">
    <location>
        <begin position="6"/>
        <end position="32"/>
    </location>
</feature>
<feature type="transmembrane region" description="Helical" evidence="8">
    <location>
        <begin position="108"/>
        <end position="127"/>
    </location>
</feature>
<sequence length="256" mass="26178">MDLDLPGYLLIAAASLGAGAINAAAGGGTLITFPAMLAAGMSPLAANITSSIGLLTGTIGGALSHRAELAGQRRRFLWNMPFALAGGATGAVLLLVTPSDAFTRIVPWLVLLAAALFAVQPLVAKRLGRQPVDEAGTTGRGGWGTRAAFFGIGVYGSYFGAGIGVMMLAMLGLLLHDHLRRHNALKNVMAAVINGTGALILAFSPLVHWGVVAIMLASALVGGLAGGWLARRVPSWLLRLVVIVFALAVGISLLLA</sequence>